<gene>
    <name evidence="1" type="ORF">PROFUN_14481</name>
</gene>
<evidence type="ECO:0000313" key="1">
    <source>
        <dbReference type="EMBL" id="PRP77269.1"/>
    </source>
</evidence>
<evidence type="ECO:0008006" key="3">
    <source>
        <dbReference type="Google" id="ProtNLM"/>
    </source>
</evidence>
<proteinExistence type="predicted"/>
<reference evidence="1 2" key="1">
    <citation type="journal article" date="2018" name="Genome Biol. Evol.">
        <title>Multiple Roots of Fruiting Body Formation in Amoebozoa.</title>
        <authorList>
            <person name="Hillmann F."/>
            <person name="Forbes G."/>
            <person name="Novohradska S."/>
            <person name="Ferling I."/>
            <person name="Riege K."/>
            <person name="Groth M."/>
            <person name="Westermann M."/>
            <person name="Marz M."/>
            <person name="Spaller T."/>
            <person name="Winckler T."/>
            <person name="Schaap P."/>
            <person name="Glockner G."/>
        </authorList>
    </citation>
    <scope>NUCLEOTIDE SEQUENCE [LARGE SCALE GENOMIC DNA]</scope>
    <source>
        <strain evidence="1 2">Jena</strain>
    </source>
</reference>
<evidence type="ECO:0000313" key="2">
    <source>
        <dbReference type="Proteomes" id="UP000241769"/>
    </source>
</evidence>
<dbReference type="Proteomes" id="UP000241769">
    <property type="component" value="Unassembled WGS sequence"/>
</dbReference>
<protein>
    <recommendedName>
        <fullName evidence="3">Costars domain-containing protein</fullName>
    </recommendedName>
</protein>
<accession>A0A2P6MZY3</accession>
<name>A0A2P6MZY3_9EUKA</name>
<sequence>MSSNMMDANYQKVIDAIKSHGKSNPSFPNYGQLNKLVTFGGLAAALKTMKRQKIIDFSATGIFKDNDVVTLISDYEAAAVPTQITYEEIGTKIKGETTSHQKTNYESQQN</sequence>
<dbReference type="AlphaFoldDB" id="A0A2P6MZY3"/>
<organism evidence="1 2">
    <name type="scientific">Planoprotostelium fungivorum</name>
    <dbReference type="NCBI Taxonomy" id="1890364"/>
    <lineage>
        <taxon>Eukaryota</taxon>
        <taxon>Amoebozoa</taxon>
        <taxon>Evosea</taxon>
        <taxon>Variosea</taxon>
        <taxon>Cavosteliida</taxon>
        <taxon>Cavosteliaceae</taxon>
        <taxon>Planoprotostelium</taxon>
    </lineage>
</organism>
<dbReference type="EMBL" id="MDYQ01000271">
    <property type="protein sequence ID" value="PRP77269.1"/>
    <property type="molecule type" value="Genomic_DNA"/>
</dbReference>
<comment type="caution">
    <text evidence="1">The sequence shown here is derived from an EMBL/GenBank/DDBJ whole genome shotgun (WGS) entry which is preliminary data.</text>
</comment>
<dbReference type="InParanoid" id="A0A2P6MZY3"/>
<keyword evidence="2" id="KW-1185">Reference proteome</keyword>